<dbReference type="SUPFAM" id="SSF51182">
    <property type="entry name" value="RmlC-like cupins"/>
    <property type="match status" value="1"/>
</dbReference>
<comment type="similarity">
    <text evidence="8">Belongs to the dTDP-4-dehydrorhamnose 3,5-epimerase family.</text>
</comment>
<feature type="binding site" evidence="6">
    <location>
        <position position="142"/>
    </location>
    <ligand>
        <name>substrate</name>
    </ligand>
</feature>
<feature type="binding site" evidence="6">
    <location>
        <position position="23"/>
    </location>
    <ligand>
        <name>substrate</name>
    </ligand>
</feature>
<feature type="binding site" evidence="6">
    <location>
        <position position="164"/>
    </location>
    <ligand>
        <name>substrate</name>
    </ligand>
</feature>
<feature type="binding site" evidence="6">
    <location>
        <position position="58"/>
    </location>
    <ligand>
        <name>substrate</name>
    </ligand>
</feature>
<dbReference type="PANTHER" id="PTHR21047">
    <property type="entry name" value="DTDP-6-DEOXY-D-GLUCOSE-3,5 EPIMERASE"/>
    <property type="match status" value="1"/>
</dbReference>
<evidence type="ECO:0000256" key="3">
    <source>
        <dbReference type="ARBA" id="ARBA00012098"/>
    </source>
</evidence>
<dbReference type="RefSeq" id="WP_057952567.1">
    <property type="nucleotide sequence ID" value="NZ_CP013118.1"/>
</dbReference>
<feature type="binding site" evidence="6">
    <location>
        <begin position="46"/>
        <end position="48"/>
    </location>
    <ligand>
        <name>substrate</name>
    </ligand>
</feature>
<protein>
    <recommendedName>
        <fullName evidence="4 8">dTDP-4-dehydrorhamnose 3,5-epimerase</fullName>
        <ecNumber evidence="3 8">5.1.3.13</ecNumber>
    </recommendedName>
    <alternativeName>
        <fullName evidence="8">Thymidine diphospho-4-keto-rhamnose 3,5-epimerase</fullName>
    </alternativeName>
</protein>
<evidence type="ECO:0000256" key="4">
    <source>
        <dbReference type="ARBA" id="ARBA00019595"/>
    </source>
</evidence>
<dbReference type="InterPro" id="IPR000888">
    <property type="entry name" value="RmlC-like"/>
</dbReference>
<dbReference type="Pfam" id="PF00908">
    <property type="entry name" value="dTDP_sugar_isom"/>
    <property type="match status" value="1"/>
</dbReference>
<feature type="active site" description="Proton acceptor" evidence="5">
    <location>
        <position position="61"/>
    </location>
</feature>
<dbReference type="InterPro" id="IPR011051">
    <property type="entry name" value="RmlC_Cupin_sf"/>
</dbReference>
<comment type="pathway">
    <text evidence="8">Carbohydrate biosynthesis; dTDP-L-rhamnose biosynthesis.</text>
</comment>
<feature type="active site" description="Proton donor" evidence="5">
    <location>
        <position position="131"/>
    </location>
</feature>
<reference evidence="9 10" key="1">
    <citation type="submission" date="2015-11" db="EMBL/GenBank/DDBJ databases">
        <title>Description and complete genome sequence of a novel strain predominating in hypersaline microbial mats and representing a new family of the Bacteriodetes phylum.</title>
        <authorList>
            <person name="Spring S."/>
            <person name="Bunk B."/>
            <person name="Sproer C."/>
            <person name="Klenk H.-P."/>
        </authorList>
    </citation>
    <scope>NUCLEOTIDE SEQUENCE [LARGE SCALE GENOMIC DNA]</scope>
    <source>
        <strain evidence="9 10">L21-Spi-D4</strain>
    </source>
</reference>
<evidence type="ECO:0000256" key="7">
    <source>
        <dbReference type="PIRSR" id="PIRSR600888-3"/>
    </source>
</evidence>
<evidence type="ECO:0000256" key="5">
    <source>
        <dbReference type="PIRSR" id="PIRSR600888-1"/>
    </source>
</evidence>
<dbReference type="AlphaFoldDB" id="A0A0S2HYA4"/>
<feature type="binding site" evidence="6">
    <location>
        <position position="28"/>
    </location>
    <ligand>
        <name>substrate</name>
    </ligand>
</feature>
<organism evidence="9 10">
    <name type="scientific">Salinivirga cyanobacteriivorans</name>
    <dbReference type="NCBI Taxonomy" id="1307839"/>
    <lineage>
        <taxon>Bacteria</taxon>
        <taxon>Pseudomonadati</taxon>
        <taxon>Bacteroidota</taxon>
        <taxon>Bacteroidia</taxon>
        <taxon>Bacteroidales</taxon>
        <taxon>Salinivirgaceae</taxon>
        <taxon>Salinivirga</taxon>
    </lineage>
</organism>
<dbReference type="NCBIfam" id="TIGR01221">
    <property type="entry name" value="rmlC"/>
    <property type="match status" value="1"/>
</dbReference>
<dbReference type="PATRIC" id="fig|1307839.3.peg.1522"/>
<accession>A0A0S2HYA4</accession>
<dbReference type="STRING" id="1307839.L21SP5_01425"/>
<dbReference type="GO" id="GO:0000271">
    <property type="term" value="P:polysaccharide biosynthetic process"/>
    <property type="evidence" value="ECO:0007669"/>
    <property type="project" value="TreeGrafter"/>
</dbReference>
<dbReference type="EMBL" id="CP013118">
    <property type="protein sequence ID" value="ALO15075.1"/>
    <property type="molecule type" value="Genomic_DNA"/>
</dbReference>
<dbReference type="GO" id="GO:0019305">
    <property type="term" value="P:dTDP-rhamnose biosynthetic process"/>
    <property type="evidence" value="ECO:0007669"/>
    <property type="project" value="UniProtKB-UniRule"/>
</dbReference>
<gene>
    <name evidence="9" type="primary">rfbC</name>
    <name evidence="9" type="ORF">L21SP5_01425</name>
</gene>
<evidence type="ECO:0000256" key="1">
    <source>
        <dbReference type="ARBA" id="ARBA00001298"/>
    </source>
</evidence>
<dbReference type="EC" id="5.1.3.13" evidence="3 8"/>
<dbReference type="Gene3D" id="2.60.120.10">
    <property type="entry name" value="Jelly Rolls"/>
    <property type="match status" value="1"/>
</dbReference>
<dbReference type="PANTHER" id="PTHR21047:SF2">
    <property type="entry name" value="THYMIDINE DIPHOSPHO-4-KETO-RHAMNOSE 3,5-EPIMERASE"/>
    <property type="match status" value="1"/>
</dbReference>
<dbReference type="InterPro" id="IPR014710">
    <property type="entry name" value="RmlC-like_jellyroll"/>
</dbReference>
<dbReference type="CDD" id="cd00438">
    <property type="entry name" value="cupin_RmlC"/>
    <property type="match status" value="1"/>
</dbReference>
<dbReference type="KEGG" id="blq:L21SP5_01425"/>
<evidence type="ECO:0000256" key="6">
    <source>
        <dbReference type="PIRSR" id="PIRSR600888-2"/>
    </source>
</evidence>
<evidence type="ECO:0000256" key="2">
    <source>
        <dbReference type="ARBA" id="ARBA00001997"/>
    </source>
</evidence>
<name>A0A0S2HYA4_9BACT</name>
<comment type="catalytic activity">
    <reaction evidence="1 8">
        <text>dTDP-4-dehydro-6-deoxy-alpha-D-glucose = dTDP-4-dehydro-beta-L-rhamnose</text>
        <dbReference type="Rhea" id="RHEA:16969"/>
        <dbReference type="ChEBI" id="CHEBI:57649"/>
        <dbReference type="ChEBI" id="CHEBI:62830"/>
        <dbReference type="EC" id="5.1.3.13"/>
    </reaction>
</comment>
<comment type="subunit">
    <text evidence="8">Homodimer.</text>
</comment>
<feature type="site" description="Participates in a stacking interaction with the thymidine ring of dTDP-4-oxo-6-deoxyglucose" evidence="7">
    <location>
        <position position="137"/>
    </location>
</feature>
<keyword evidence="10" id="KW-1185">Reference proteome</keyword>
<feature type="binding site" evidence="6">
    <location>
        <position position="118"/>
    </location>
    <ligand>
        <name>substrate</name>
    </ligand>
</feature>
<evidence type="ECO:0000313" key="9">
    <source>
        <dbReference type="EMBL" id="ALO15075.1"/>
    </source>
</evidence>
<evidence type="ECO:0000256" key="8">
    <source>
        <dbReference type="RuleBase" id="RU364069"/>
    </source>
</evidence>
<dbReference type="GO" id="GO:0008830">
    <property type="term" value="F:dTDP-4-dehydrorhamnose 3,5-epimerase activity"/>
    <property type="evidence" value="ECO:0007669"/>
    <property type="project" value="UniProtKB-UniRule"/>
</dbReference>
<dbReference type="Proteomes" id="UP000064893">
    <property type="component" value="Chromosome"/>
</dbReference>
<proteinExistence type="inferred from homology"/>
<sequence>MKIIETPISDLLIIEPKIFGDERGYFYESYNKQAFEKQGLHYDFVQDNQAMSQRGVLRGLHYQHPPFAQSKLIRAIEGEINDVAVDLRKGSPTFGRWFSVKLTKENHKQLLVPKGFAHGYAVLSETALVQYKCDAYYHPEAEGGINPFDAELNIDWGITYDEARLSDKDKVHPAFNKCVNKFEFHA</sequence>
<dbReference type="UniPathway" id="UPA00124"/>
<dbReference type="GO" id="GO:0005829">
    <property type="term" value="C:cytosol"/>
    <property type="evidence" value="ECO:0007669"/>
    <property type="project" value="TreeGrafter"/>
</dbReference>
<feature type="binding site" evidence="6">
    <location>
        <position position="71"/>
    </location>
    <ligand>
        <name>substrate</name>
    </ligand>
</feature>
<keyword evidence="8 9" id="KW-0413">Isomerase</keyword>
<comment type="function">
    <text evidence="2 8">Catalyzes the epimerization of the C3' and C5'positions of dTDP-6-deoxy-D-xylo-4-hexulose, forming dTDP-6-deoxy-L-lyxo-4-hexulose.</text>
</comment>
<dbReference type="OrthoDB" id="9800680at2"/>
<evidence type="ECO:0000313" key="10">
    <source>
        <dbReference type="Proteomes" id="UP000064893"/>
    </source>
</evidence>